<accession>A0ABW5AM81</accession>
<evidence type="ECO:0000256" key="6">
    <source>
        <dbReference type="PIRNR" id="PIRNR002889"/>
    </source>
</evidence>
<dbReference type="EMBL" id="JBHUIW010000023">
    <property type="protein sequence ID" value="MFD2184059.1"/>
    <property type="molecule type" value="Genomic_DNA"/>
</dbReference>
<gene>
    <name evidence="8" type="primary">flgB</name>
    <name evidence="8" type="ORF">ACFSOX_18040</name>
</gene>
<comment type="caution">
    <text evidence="8">The sequence shown here is derived from an EMBL/GenBank/DDBJ whole genome shotgun (WGS) entry which is preliminary data.</text>
</comment>
<keyword evidence="8" id="KW-0969">Cilium</keyword>
<reference evidence="9" key="1">
    <citation type="journal article" date="2019" name="Int. J. Syst. Evol. Microbiol.">
        <title>The Global Catalogue of Microorganisms (GCM) 10K type strain sequencing project: providing services to taxonomists for standard genome sequencing and annotation.</title>
        <authorList>
            <consortium name="The Broad Institute Genomics Platform"/>
            <consortium name="The Broad Institute Genome Sequencing Center for Infectious Disease"/>
            <person name="Wu L."/>
            <person name="Ma J."/>
        </authorList>
    </citation>
    <scope>NUCLEOTIDE SEQUENCE [LARGE SCALE GENOMIC DNA]</scope>
    <source>
        <strain evidence="9">CGMCC 1.6774</strain>
    </source>
</reference>
<sequence>MAISDIPIFSMLRTKMQWHQERQRLLAENVSNADTPKFRPRDLEPLSFDRAPPPPVRLAQTAPGHIAALPGTTHFRDKPENFAVRPGGNAVHLEDEMLKVASNQMDYQAATQLYSRSLALLKAAVGKG</sequence>
<dbReference type="InterPro" id="IPR006300">
    <property type="entry name" value="FlgB"/>
</dbReference>
<comment type="function">
    <text evidence="5 6">Structural component of flagellum, the bacterial motility apparatus. Part of the rod structure of flagellar basal body.</text>
</comment>
<comment type="similarity">
    <text evidence="2 6">Belongs to the flagella basal body rod proteins family.</text>
</comment>
<name>A0ABW5AM81_9BRAD</name>
<evidence type="ECO:0000313" key="8">
    <source>
        <dbReference type="EMBL" id="MFD2184059.1"/>
    </source>
</evidence>
<comment type="subcellular location">
    <subcellularLocation>
        <location evidence="1 6">Bacterial flagellum basal body</location>
    </subcellularLocation>
</comment>
<evidence type="ECO:0000256" key="7">
    <source>
        <dbReference type="SAM" id="MobiDB-lite"/>
    </source>
</evidence>
<feature type="region of interest" description="Disordered" evidence="7">
    <location>
        <begin position="29"/>
        <end position="55"/>
    </location>
</feature>
<evidence type="ECO:0000256" key="2">
    <source>
        <dbReference type="ARBA" id="ARBA00009677"/>
    </source>
</evidence>
<dbReference type="RefSeq" id="WP_378479261.1">
    <property type="nucleotide sequence ID" value="NZ_JBHUIW010000023.1"/>
</dbReference>
<organism evidence="8 9">
    <name type="scientific">Rhodoplanes azumiensis</name>
    <dbReference type="NCBI Taxonomy" id="1897628"/>
    <lineage>
        <taxon>Bacteria</taxon>
        <taxon>Pseudomonadati</taxon>
        <taxon>Pseudomonadota</taxon>
        <taxon>Alphaproteobacteria</taxon>
        <taxon>Hyphomicrobiales</taxon>
        <taxon>Nitrobacteraceae</taxon>
        <taxon>Rhodoplanes</taxon>
    </lineage>
</organism>
<dbReference type="Proteomes" id="UP001597314">
    <property type="component" value="Unassembled WGS sequence"/>
</dbReference>
<evidence type="ECO:0000256" key="5">
    <source>
        <dbReference type="ARBA" id="ARBA00024934"/>
    </source>
</evidence>
<dbReference type="NCBIfam" id="NF004654">
    <property type="entry name" value="PRK06004.1"/>
    <property type="match status" value="1"/>
</dbReference>
<proteinExistence type="inferred from homology"/>
<keyword evidence="9" id="KW-1185">Reference proteome</keyword>
<evidence type="ECO:0000313" key="9">
    <source>
        <dbReference type="Proteomes" id="UP001597314"/>
    </source>
</evidence>
<keyword evidence="8" id="KW-0966">Cell projection</keyword>
<dbReference type="PIRSF" id="PIRSF002889">
    <property type="entry name" value="Rod_FlgB"/>
    <property type="match status" value="1"/>
</dbReference>
<evidence type="ECO:0000256" key="1">
    <source>
        <dbReference type="ARBA" id="ARBA00004117"/>
    </source>
</evidence>
<evidence type="ECO:0000256" key="4">
    <source>
        <dbReference type="ARBA" id="ARBA00023143"/>
    </source>
</evidence>
<keyword evidence="8" id="KW-0282">Flagellum</keyword>
<evidence type="ECO:0000256" key="3">
    <source>
        <dbReference type="ARBA" id="ARBA00014376"/>
    </source>
</evidence>
<keyword evidence="4 6" id="KW-0975">Bacterial flagellum</keyword>
<comment type="subunit">
    <text evidence="6">The basal body constitutes a major portion of the flagellar organelle and consists of a number of rings mounted on a central rod.</text>
</comment>
<protein>
    <recommendedName>
        <fullName evidence="3 6">Flagellar basal body rod protein FlgB</fullName>
    </recommendedName>
</protein>